<evidence type="ECO:0000256" key="4">
    <source>
        <dbReference type="ARBA" id="ARBA00022692"/>
    </source>
</evidence>
<evidence type="ECO:0000256" key="10">
    <source>
        <dbReference type="SAM" id="MobiDB-lite"/>
    </source>
</evidence>
<feature type="transmembrane region" description="Helical" evidence="11">
    <location>
        <begin position="1148"/>
        <end position="1166"/>
    </location>
</feature>
<dbReference type="GO" id="GO:0005524">
    <property type="term" value="F:ATP binding"/>
    <property type="evidence" value="ECO:0007669"/>
    <property type="project" value="UniProtKB-KW"/>
</dbReference>
<reference evidence="13" key="2">
    <citation type="submission" date="2023-02" db="EMBL/GenBank/DDBJ databases">
        <authorList>
            <consortium name="DOE Joint Genome Institute"/>
            <person name="Mondo S.J."/>
            <person name="Chang Y."/>
            <person name="Wang Y."/>
            <person name="Ahrendt S."/>
            <person name="Andreopoulos W."/>
            <person name="Barry K."/>
            <person name="Beard J."/>
            <person name="Benny G.L."/>
            <person name="Blankenship S."/>
            <person name="Bonito G."/>
            <person name="Cuomo C."/>
            <person name="Desiro A."/>
            <person name="Gervers K.A."/>
            <person name="Hundley H."/>
            <person name="Kuo A."/>
            <person name="LaButti K."/>
            <person name="Lang B.F."/>
            <person name="Lipzen A."/>
            <person name="O'Donnell K."/>
            <person name="Pangilinan J."/>
            <person name="Reynolds N."/>
            <person name="Sandor L."/>
            <person name="Smith M.W."/>
            <person name="Tsang A."/>
            <person name="Grigoriev I.V."/>
            <person name="Stajich J.E."/>
            <person name="Spatafora J.W."/>
        </authorList>
    </citation>
    <scope>NUCLEOTIDE SEQUENCE</scope>
    <source>
        <strain evidence="13">RSA 2281</strain>
    </source>
</reference>
<keyword evidence="8 11" id="KW-0472">Membrane</keyword>
<feature type="transmembrane region" description="Helical" evidence="11">
    <location>
        <begin position="598"/>
        <end position="619"/>
    </location>
</feature>
<feature type="transmembrane region" description="Helical" evidence="11">
    <location>
        <begin position="1286"/>
        <end position="1306"/>
    </location>
</feature>
<keyword evidence="4 11" id="KW-0812">Transmembrane</keyword>
<evidence type="ECO:0000313" key="13">
    <source>
        <dbReference type="EMBL" id="KAI9251846.1"/>
    </source>
</evidence>
<feature type="transmembrane region" description="Helical" evidence="11">
    <location>
        <begin position="492"/>
        <end position="511"/>
    </location>
</feature>
<organism evidence="13 14">
    <name type="scientific">Phascolomyces articulosus</name>
    <dbReference type="NCBI Taxonomy" id="60185"/>
    <lineage>
        <taxon>Eukaryota</taxon>
        <taxon>Fungi</taxon>
        <taxon>Fungi incertae sedis</taxon>
        <taxon>Mucoromycota</taxon>
        <taxon>Mucoromycotina</taxon>
        <taxon>Mucoromycetes</taxon>
        <taxon>Mucorales</taxon>
        <taxon>Lichtheimiaceae</taxon>
        <taxon>Phascolomyces</taxon>
    </lineage>
</organism>
<dbReference type="InterPro" id="IPR003593">
    <property type="entry name" value="AAA+_ATPase"/>
</dbReference>
<feature type="domain" description="ABC transporter" evidence="12">
    <location>
        <begin position="812"/>
        <end position="1055"/>
    </location>
</feature>
<keyword evidence="7 11" id="KW-1133">Transmembrane helix</keyword>
<dbReference type="GO" id="GO:0016020">
    <property type="term" value="C:membrane"/>
    <property type="evidence" value="ECO:0007669"/>
    <property type="project" value="UniProtKB-SubCell"/>
</dbReference>
<feature type="region of interest" description="Disordered" evidence="10">
    <location>
        <begin position="764"/>
        <end position="802"/>
    </location>
</feature>
<keyword evidence="6" id="KW-0067">ATP-binding</keyword>
<dbReference type="InterPro" id="IPR013525">
    <property type="entry name" value="ABC2_TM"/>
</dbReference>
<feature type="transmembrane region" description="Helical" evidence="11">
    <location>
        <begin position="1259"/>
        <end position="1279"/>
    </location>
</feature>
<dbReference type="PROSITE" id="PS50893">
    <property type="entry name" value="ABC_TRANSPORTER_2"/>
    <property type="match status" value="2"/>
</dbReference>
<dbReference type="Pfam" id="PF19055">
    <property type="entry name" value="ABC2_membrane_7"/>
    <property type="match status" value="1"/>
</dbReference>
<accession>A0AAD5PAD8</accession>
<feature type="compositionally biased region" description="Polar residues" evidence="10">
    <location>
        <begin position="764"/>
        <end position="773"/>
    </location>
</feature>
<keyword evidence="3" id="KW-0813">Transport</keyword>
<protein>
    <submittedName>
        <fullName evidence="13">ABC-2 type transporter-domain-containing protein</fullName>
    </submittedName>
</protein>
<dbReference type="Proteomes" id="UP001209540">
    <property type="component" value="Unassembled WGS sequence"/>
</dbReference>
<comment type="subcellular location">
    <subcellularLocation>
        <location evidence="1">Membrane</location>
        <topology evidence="1">Multi-pass membrane protein</topology>
    </subcellularLocation>
</comment>
<feature type="transmembrane region" description="Helical" evidence="11">
    <location>
        <begin position="626"/>
        <end position="650"/>
    </location>
</feature>
<name>A0AAD5PAD8_9FUNG</name>
<dbReference type="Gene3D" id="3.40.50.300">
    <property type="entry name" value="P-loop containing nucleotide triphosphate hydrolases"/>
    <property type="match status" value="2"/>
</dbReference>
<feature type="transmembrane region" description="Helical" evidence="11">
    <location>
        <begin position="523"/>
        <end position="548"/>
    </location>
</feature>
<dbReference type="FunFam" id="3.40.50.300:FF:000054">
    <property type="entry name" value="ABC multidrug transporter atrF"/>
    <property type="match status" value="1"/>
</dbReference>
<dbReference type="Pfam" id="PF06422">
    <property type="entry name" value="PDR_CDR"/>
    <property type="match status" value="2"/>
</dbReference>
<evidence type="ECO:0000256" key="3">
    <source>
        <dbReference type="ARBA" id="ARBA00022448"/>
    </source>
</evidence>
<keyword evidence="9" id="KW-0175">Coiled coil</keyword>
<comment type="caution">
    <text evidence="13">The sequence shown here is derived from an EMBL/GenBank/DDBJ whole genome shotgun (WGS) entry which is preliminary data.</text>
</comment>
<dbReference type="PROSITE" id="PS00211">
    <property type="entry name" value="ABC_TRANSPORTER_1"/>
    <property type="match status" value="1"/>
</dbReference>
<feature type="transmembrane region" description="Helical" evidence="11">
    <location>
        <begin position="1413"/>
        <end position="1433"/>
    </location>
</feature>
<feature type="transmembrane region" description="Helical" evidence="11">
    <location>
        <begin position="1215"/>
        <end position="1239"/>
    </location>
</feature>
<evidence type="ECO:0000313" key="14">
    <source>
        <dbReference type="Proteomes" id="UP001209540"/>
    </source>
</evidence>
<evidence type="ECO:0000256" key="1">
    <source>
        <dbReference type="ARBA" id="ARBA00004141"/>
    </source>
</evidence>
<evidence type="ECO:0000256" key="2">
    <source>
        <dbReference type="ARBA" id="ARBA00006012"/>
    </source>
</evidence>
<dbReference type="InterPro" id="IPR010929">
    <property type="entry name" value="PDR_CDR_ABC"/>
</dbReference>
<feature type="compositionally biased region" description="Basic and acidic residues" evidence="10">
    <location>
        <begin position="783"/>
        <end position="801"/>
    </location>
</feature>
<dbReference type="Pfam" id="PF14510">
    <property type="entry name" value="ABC_trans_N"/>
    <property type="match status" value="1"/>
</dbReference>
<feature type="coiled-coil region" evidence="9">
    <location>
        <begin position="28"/>
        <end position="55"/>
    </location>
</feature>
<feature type="domain" description="ABC transporter" evidence="12">
    <location>
        <begin position="120"/>
        <end position="377"/>
    </location>
</feature>
<keyword evidence="5" id="KW-0547">Nucleotide-binding</keyword>
<dbReference type="InterPro" id="IPR034003">
    <property type="entry name" value="ABCG_PDR_2"/>
</dbReference>
<keyword evidence="14" id="KW-1185">Reference proteome</keyword>
<evidence type="ECO:0000259" key="12">
    <source>
        <dbReference type="PROSITE" id="PS50893"/>
    </source>
</evidence>
<proteinExistence type="inferred from homology"/>
<evidence type="ECO:0000256" key="6">
    <source>
        <dbReference type="ARBA" id="ARBA00022840"/>
    </source>
</evidence>
<dbReference type="SUPFAM" id="SSF52540">
    <property type="entry name" value="P-loop containing nucleoside triphosphate hydrolases"/>
    <property type="match status" value="2"/>
</dbReference>
<feature type="transmembrane region" description="Helical" evidence="11">
    <location>
        <begin position="734"/>
        <end position="757"/>
    </location>
</feature>
<feature type="transmembrane region" description="Helical" evidence="11">
    <location>
        <begin position="1178"/>
        <end position="1195"/>
    </location>
</feature>
<sequence length="1439" mass="162248">MMQQQNNNPSNASLAETITTEKKHSNPVKASSIDINDAMEEYEQVKRELSHISRQASVRHGTLEEGGAEAEIFNLDDFLQNMTQESKTAGLRSKHLGVVWKNLTVEGLGADAHTIPNILTAVTSILKPWKYFGIGITSSRKTILQNLTGFCKEGEMLLVLGRPGAGCTSLLRVLANMHASYTKIDGQISYGGIEATEFGKRYRGQVIYNAEEDVHYSVLNVKQTLQFALRTKTPGARLPNETKKEFVNKIIYLLGNMLGLTKQMNTLVGDAFLRGLSGGERKRLSIAEVMTTQSAVTCWDCSTRGLDAASAYDFVKSLRIMTNVGKKTTIASFYQASDGIFDLFDKILLLDAGKCLYFGPASEAKAYFENLGFYCQPRKSIPDFLTGLCNLVERQLLPGAEHHAPKHPSDFERAYYTSSMYKRMMAELETYQNQVSQENQAQNFKDAVTEEHQKRAFQKQPYTASFYQQVKALTIRQALLLMKDHESLISRYFTVLVLSLITASCFFNLPLDGSGAFGRSGMLMFTALTNAFLSETELIVFFVGRPILEKHKHFAMYRPSAFYLAQVLTDIPLSIAQVLLWSICSYFMAGLNLTASRFFTHILILFFVNMTMNGFFRLLGTPVNKYYLASQIAGGLLIAVFMYIGFMVPYESMPPWFFWIFWINPIAYGYKALLINEMSGQIYSCEGPGNSVPFGPGYDDWSHKICTMKGGQPGENFVRGDAFLRTLNYEPTHLWAPDFIALVGFFILFTIAVAIALELKNKTGDSASGSSTKLYLPGKAPKPRTEQEEEERLRKQQETTDKLSNMATGATFSWHHVDYSVPFKGGPLQLLNDVSGIVKPGHLTALMGSSGAGKTTLLDVLAQRKTIGKVDGRIYLNNETLQKDFERITAYCEQMDIHQPMNTVREIMQFSAYLRQDAAISKEEKDAYVEEIIELLEMEDIADAQIGTVEEGCGISVEERKRLTIGVELVSKPKLLFLDEPTSGLDAQSSFNIVRFLRKLADAGWPVLCTIHQPSSILFEYFDHLLLLVRGGRTAYYGPIGKDARIMIDYFESNGGPRCDPQANPAEYILEVVGAGTAATSGIKDWADIWKKSPQAQALEQELEGIHQGAQKNPSRKTLTYATNFGTQLWFVFNRLWIIYWRSYAYNIGRFISIMFTSLFCGFSYWKMAYTISDMQNRAFIMLATLMMGETLILAGQPKLLTERLYFRREYASRFYSWLPFAISIITIEIFYALIYVVFFQCGIFWSAGFVNTAEAGGYFYIMMVACMIWAISLGFLIASLGEHETIGAVINTLAMIILFLFAGLLQPPDAMPNFYSSWLYWANPYHYYVEGLLVNEMETLPIICKERDVKIFTTPPGQTCGEYMTNFFTMGGTGYLQDANATDVCHYCAFTSAQEYYTTTYNWSASHKWRNLGIVFAFGTFNILVFFVLTFWRRKAQR</sequence>
<evidence type="ECO:0000256" key="5">
    <source>
        <dbReference type="ARBA" id="ARBA00022741"/>
    </source>
</evidence>
<evidence type="ECO:0000256" key="8">
    <source>
        <dbReference type="ARBA" id="ARBA00023136"/>
    </source>
</evidence>
<dbReference type="InterPro" id="IPR034001">
    <property type="entry name" value="ABCG_PDR_1"/>
</dbReference>
<dbReference type="Pfam" id="PF01061">
    <property type="entry name" value="ABC2_membrane"/>
    <property type="match status" value="2"/>
</dbReference>
<dbReference type="InterPro" id="IPR003439">
    <property type="entry name" value="ABC_transporter-like_ATP-bd"/>
</dbReference>
<evidence type="ECO:0000256" key="9">
    <source>
        <dbReference type="SAM" id="Coils"/>
    </source>
</evidence>
<dbReference type="CDD" id="cd03233">
    <property type="entry name" value="ABCG_PDR_domain1"/>
    <property type="match status" value="1"/>
</dbReference>
<dbReference type="SMART" id="SM00382">
    <property type="entry name" value="AAA"/>
    <property type="match status" value="2"/>
</dbReference>
<dbReference type="InterPro" id="IPR017871">
    <property type="entry name" value="ABC_transporter-like_CS"/>
</dbReference>
<dbReference type="PANTHER" id="PTHR19241">
    <property type="entry name" value="ATP-BINDING CASSETTE TRANSPORTER"/>
    <property type="match status" value="1"/>
</dbReference>
<reference evidence="13" key="1">
    <citation type="journal article" date="2022" name="IScience">
        <title>Evolution of zygomycete secretomes and the origins of terrestrial fungal ecologies.</title>
        <authorList>
            <person name="Chang Y."/>
            <person name="Wang Y."/>
            <person name="Mondo S."/>
            <person name="Ahrendt S."/>
            <person name="Andreopoulos W."/>
            <person name="Barry K."/>
            <person name="Beard J."/>
            <person name="Benny G.L."/>
            <person name="Blankenship S."/>
            <person name="Bonito G."/>
            <person name="Cuomo C."/>
            <person name="Desiro A."/>
            <person name="Gervers K.A."/>
            <person name="Hundley H."/>
            <person name="Kuo A."/>
            <person name="LaButti K."/>
            <person name="Lang B.F."/>
            <person name="Lipzen A."/>
            <person name="O'Donnell K."/>
            <person name="Pangilinan J."/>
            <person name="Reynolds N."/>
            <person name="Sandor L."/>
            <person name="Smith M.E."/>
            <person name="Tsang A."/>
            <person name="Grigoriev I.V."/>
            <person name="Stajich J.E."/>
            <person name="Spatafora J.W."/>
        </authorList>
    </citation>
    <scope>NUCLEOTIDE SEQUENCE</scope>
    <source>
        <strain evidence="13">RSA 2281</strain>
    </source>
</reference>
<dbReference type="InterPro" id="IPR029481">
    <property type="entry name" value="ABC_trans_N"/>
</dbReference>
<feature type="transmembrane region" description="Helical" evidence="11">
    <location>
        <begin position="560"/>
        <end position="583"/>
    </location>
</feature>
<gene>
    <name evidence="13" type="ORF">BDA99DRAFT_563539</name>
</gene>
<dbReference type="InterPro" id="IPR043926">
    <property type="entry name" value="ABCG_dom"/>
</dbReference>
<evidence type="ECO:0000256" key="11">
    <source>
        <dbReference type="SAM" id="Phobius"/>
    </source>
</evidence>
<dbReference type="EMBL" id="JAIXMP010000029">
    <property type="protein sequence ID" value="KAI9251846.1"/>
    <property type="molecule type" value="Genomic_DNA"/>
</dbReference>
<dbReference type="CDD" id="cd03232">
    <property type="entry name" value="ABCG_PDR_domain2"/>
    <property type="match status" value="1"/>
</dbReference>
<dbReference type="Pfam" id="PF00005">
    <property type="entry name" value="ABC_tran"/>
    <property type="match status" value="2"/>
</dbReference>
<evidence type="ECO:0000256" key="7">
    <source>
        <dbReference type="ARBA" id="ARBA00022989"/>
    </source>
</evidence>
<dbReference type="InterPro" id="IPR027417">
    <property type="entry name" value="P-loop_NTPase"/>
</dbReference>
<comment type="similarity">
    <text evidence="2">Belongs to the ABC transporter superfamily. ABCG family. PDR (TC 3.A.1.205) subfamily.</text>
</comment>
<dbReference type="GO" id="GO:0016887">
    <property type="term" value="F:ATP hydrolysis activity"/>
    <property type="evidence" value="ECO:0007669"/>
    <property type="project" value="InterPro"/>
</dbReference>
<dbReference type="GO" id="GO:0140359">
    <property type="term" value="F:ABC-type transporter activity"/>
    <property type="evidence" value="ECO:0007669"/>
    <property type="project" value="InterPro"/>
</dbReference>